<gene>
    <name evidence="2" type="ORF">GCM10011575_07530</name>
</gene>
<dbReference type="RefSeq" id="WP_188893865.1">
    <property type="nucleotide sequence ID" value="NZ_BMMZ01000002.1"/>
</dbReference>
<reference evidence="2" key="1">
    <citation type="journal article" date="2014" name="Int. J. Syst. Evol. Microbiol.">
        <title>Complete genome sequence of Corynebacterium casei LMG S-19264T (=DSM 44701T), isolated from a smear-ripened cheese.</title>
        <authorList>
            <consortium name="US DOE Joint Genome Institute (JGI-PGF)"/>
            <person name="Walter F."/>
            <person name="Albersmeier A."/>
            <person name="Kalinowski J."/>
            <person name="Ruckert C."/>
        </authorList>
    </citation>
    <scope>NUCLEOTIDE SEQUENCE</scope>
    <source>
        <strain evidence="2">CGMCC 4.7306</strain>
    </source>
</reference>
<name>A0A917W1Y5_9ACTN</name>
<dbReference type="EMBL" id="BMMZ01000002">
    <property type="protein sequence ID" value="GGL51785.1"/>
    <property type="molecule type" value="Genomic_DNA"/>
</dbReference>
<dbReference type="Proteomes" id="UP000613840">
    <property type="component" value="Unassembled WGS sequence"/>
</dbReference>
<comment type="caution">
    <text evidence="2">The sequence shown here is derived from an EMBL/GenBank/DDBJ whole genome shotgun (WGS) entry which is preliminary data.</text>
</comment>
<evidence type="ECO:0000313" key="3">
    <source>
        <dbReference type="Proteomes" id="UP000613840"/>
    </source>
</evidence>
<evidence type="ECO:0000256" key="1">
    <source>
        <dbReference type="SAM" id="SignalP"/>
    </source>
</evidence>
<evidence type="ECO:0008006" key="4">
    <source>
        <dbReference type="Google" id="ProtNLM"/>
    </source>
</evidence>
<sequence length="198" mass="20797">MATKINRTAGKIAAVTLSVVSAAGLTAVLPATHAAADGGTTAKGRVTARTTLAERSAPSTHAPIAGKGYRNGQTIKLDCNLFGTSVGGNATWYKIVGKDSWVAARYVKNIGNAPIACTAASVPADRHAKTTASVNLRQAPSTHDRVIGHIAKGKQAQLWCKVASQKVDGNHTWYQESNGWVAAKYVKTAKRIPYCSQL</sequence>
<evidence type="ECO:0000313" key="2">
    <source>
        <dbReference type="EMBL" id="GGL51785.1"/>
    </source>
</evidence>
<dbReference type="Gene3D" id="2.30.30.40">
    <property type="entry name" value="SH3 Domains"/>
    <property type="match status" value="2"/>
</dbReference>
<organism evidence="2 3">
    <name type="scientific">Microlunatus endophyticus</name>
    <dbReference type="NCBI Taxonomy" id="1716077"/>
    <lineage>
        <taxon>Bacteria</taxon>
        <taxon>Bacillati</taxon>
        <taxon>Actinomycetota</taxon>
        <taxon>Actinomycetes</taxon>
        <taxon>Propionibacteriales</taxon>
        <taxon>Propionibacteriaceae</taxon>
        <taxon>Microlunatus</taxon>
    </lineage>
</organism>
<reference evidence="2" key="2">
    <citation type="submission" date="2020-09" db="EMBL/GenBank/DDBJ databases">
        <authorList>
            <person name="Sun Q."/>
            <person name="Zhou Y."/>
        </authorList>
    </citation>
    <scope>NUCLEOTIDE SEQUENCE</scope>
    <source>
        <strain evidence="2">CGMCC 4.7306</strain>
    </source>
</reference>
<accession>A0A917W1Y5</accession>
<keyword evidence="3" id="KW-1185">Reference proteome</keyword>
<feature type="chain" id="PRO_5038011262" description="SH3 domain-containing protein" evidence="1">
    <location>
        <begin position="37"/>
        <end position="198"/>
    </location>
</feature>
<feature type="signal peptide" evidence="1">
    <location>
        <begin position="1"/>
        <end position="36"/>
    </location>
</feature>
<protein>
    <recommendedName>
        <fullName evidence="4">SH3 domain-containing protein</fullName>
    </recommendedName>
</protein>
<keyword evidence="1" id="KW-0732">Signal</keyword>
<dbReference type="AlphaFoldDB" id="A0A917W1Y5"/>
<proteinExistence type="predicted"/>